<evidence type="ECO:0000256" key="8">
    <source>
        <dbReference type="PROSITE-ProRule" id="PRU00282"/>
    </source>
</evidence>
<keyword evidence="7 8" id="KW-0472">Membrane</keyword>
<dbReference type="STRING" id="56408.A0A1E5R4S1"/>
<dbReference type="GO" id="GO:0015217">
    <property type="term" value="F:ADP transmembrane transporter activity"/>
    <property type="evidence" value="ECO:0007669"/>
    <property type="project" value="TreeGrafter"/>
</dbReference>
<dbReference type="InterPro" id="IPR018108">
    <property type="entry name" value="MCP_transmembrane"/>
</dbReference>
<dbReference type="EMBL" id="LPNM01000010">
    <property type="protein sequence ID" value="OEJ81880.1"/>
    <property type="molecule type" value="Genomic_DNA"/>
</dbReference>
<evidence type="ECO:0000256" key="2">
    <source>
        <dbReference type="ARBA" id="ARBA00006375"/>
    </source>
</evidence>
<evidence type="ECO:0000313" key="11">
    <source>
        <dbReference type="Proteomes" id="UP000095728"/>
    </source>
</evidence>
<name>A0A1E5R4S1_9ASCO</name>
<accession>A0A1E5R4S1</accession>
<dbReference type="Proteomes" id="UP000095728">
    <property type="component" value="Unassembled WGS sequence"/>
</dbReference>
<comment type="caution">
    <text evidence="10">The sequence shown here is derived from an EMBL/GenBank/DDBJ whole genome shotgun (WGS) entry which is preliminary data.</text>
</comment>
<evidence type="ECO:0000313" key="10">
    <source>
        <dbReference type="EMBL" id="OEJ81880.1"/>
    </source>
</evidence>
<feature type="repeat" description="Solcar" evidence="8">
    <location>
        <begin position="1"/>
        <end position="104"/>
    </location>
</feature>
<keyword evidence="6" id="KW-1133">Transmembrane helix</keyword>
<evidence type="ECO:0000256" key="9">
    <source>
        <dbReference type="RuleBase" id="RU000488"/>
    </source>
</evidence>
<dbReference type="PANTHER" id="PTHR45939:SF2">
    <property type="entry name" value="CARRIER PROTEIN, PUTATIVE (AFU_ORTHOLOGUE AFUA_2G13870)-RELATED"/>
    <property type="match status" value="1"/>
</dbReference>
<evidence type="ECO:0000256" key="1">
    <source>
        <dbReference type="ARBA" id="ARBA00004141"/>
    </source>
</evidence>
<feature type="repeat" description="Solcar" evidence="8">
    <location>
        <begin position="242"/>
        <end position="328"/>
    </location>
</feature>
<dbReference type="FunCoup" id="A0A1E5R4S1">
    <property type="interactions" value="59"/>
</dbReference>
<keyword evidence="3 9" id="KW-0813">Transport</keyword>
<evidence type="ECO:0000256" key="7">
    <source>
        <dbReference type="ARBA" id="ARBA00023136"/>
    </source>
</evidence>
<keyword evidence="5" id="KW-0677">Repeat</keyword>
<comment type="similarity">
    <text evidence="2 9">Belongs to the mitochondrial carrier (TC 2.A.29) family.</text>
</comment>
<proteinExistence type="inferred from homology"/>
<reference evidence="11" key="1">
    <citation type="journal article" date="2016" name="Genome Announc.">
        <title>Genome sequences of three species of Hanseniaspora isolated from spontaneous wine fermentations.</title>
        <authorList>
            <person name="Sternes P.R."/>
            <person name="Lee D."/>
            <person name="Kutyna D.R."/>
            <person name="Borneman A.R."/>
        </authorList>
    </citation>
    <scope>NUCLEOTIDE SEQUENCE [LARGE SCALE GENOMIC DNA]</scope>
    <source>
        <strain evidence="11">AWRI3579</strain>
    </source>
</reference>
<dbReference type="AlphaFoldDB" id="A0A1E5R4S1"/>
<dbReference type="InParanoid" id="A0A1E5R4S1"/>
<dbReference type="Pfam" id="PF00153">
    <property type="entry name" value="Mito_carr"/>
    <property type="match status" value="3"/>
</dbReference>
<keyword evidence="11" id="KW-1185">Reference proteome</keyword>
<keyword evidence="4 8" id="KW-0812">Transmembrane</keyword>
<dbReference type="InterPro" id="IPR023395">
    <property type="entry name" value="MCP_dom_sf"/>
</dbReference>
<dbReference type="Gene3D" id="1.50.40.10">
    <property type="entry name" value="Mitochondrial carrier domain"/>
    <property type="match status" value="1"/>
</dbReference>
<dbReference type="PROSITE" id="PS50920">
    <property type="entry name" value="SOLCAR"/>
    <property type="match status" value="2"/>
</dbReference>
<sequence>MSSFESAFTAALSGTVSNTIVYPLDVAKAQIQTSGSASTFPPAAKQLQQDQKKANDDESILQCLIRIYKKEGFKGLYEGYGLSMGSGIIQTFSYWLIYTLIRKKYYKIVCQRHLKNEIKTGKTKSTLKYQVLLSAWEELLLNITSASLSNFVTTPITIVSTSQKTAPSKSLKDHVLKIYNKNKSVLDFYKGLKISLLLTCNPAITYTVFKKIQHLIIKSYSHASVADSAKHDYSIDDTSVRLSPRINFMCGMISKIVATLVTFPLILAKVNLQNPNAETPYNNIFDVLINFYKKFGIKGWYRGLMIQLLKNVLNQGVNSMVKGELGKLVLGLRKTLNHAKC</sequence>
<dbReference type="PANTHER" id="PTHR45939">
    <property type="entry name" value="PEROXISOMAL MEMBRANE PROTEIN PMP34-RELATED"/>
    <property type="match status" value="1"/>
</dbReference>
<gene>
    <name evidence="10" type="ORF">AWRI3579_g3659</name>
</gene>
<evidence type="ECO:0000256" key="5">
    <source>
        <dbReference type="ARBA" id="ARBA00022737"/>
    </source>
</evidence>
<dbReference type="GO" id="GO:0016020">
    <property type="term" value="C:membrane"/>
    <property type="evidence" value="ECO:0007669"/>
    <property type="project" value="UniProtKB-SubCell"/>
</dbReference>
<evidence type="ECO:0000256" key="3">
    <source>
        <dbReference type="ARBA" id="ARBA00022448"/>
    </source>
</evidence>
<evidence type="ECO:0000256" key="4">
    <source>
        <dbReference type="ARBA" id="ARBA00022692"/>
    </source>
</evidence>
<protein>
    <submittedName>
        <fullName evidence="10">Peroxisomal adenine nucleotide transporter 1</fullName>
    </submittedName>
</protein>
<organism evidence="10 11">
    <name type="scientific">Hanseniaspora osmophila</name>
    <dbReference type="NCBI Taxonomy" id="56408"/>
    <lineage>
        <taxon>Eukaryota</taxon>
        <taxon>Fungi</taxon>
        <taxon>Dikarya</taxon>
        <taxon>Ascomycota</taxon>
        <taxon>Saccharomycotina</taxon>
        <taxon>Saccharomycetes</taxon>
        <taxon>Saccharomycodales</taxon>
        <taxon>Saccharomycodaceae</taxon>
        <taxon>Hanseniaspora</taxon>
    </lineage>
</organism>
<dbReference type="OrthoDB" id="446044at2759"/>
<evidence type="ECO:0000256" key="6">
    <source>
        <dbReference type="ARBA" id="ARBA00022989"/>
    </source>
</evidence>
<dbReference type="SUPFAM" id="SSF103506">
    <property type="entry name" value="Mitochondrial carrier"/>
    <property type="match status" value="1"/>
</dbReference>
<comment type="subcellular location">
    <subcellularLocation>
        <location evidence="1">Membrane</location>
        <topology evidence="1">Multi-pass membrane protein</topology>
    </subcellularLocation>
</comment>
<dbReference type="InterPro" id="IPR052217">
    <property type="entry name" value="Mito/Peroxisomal_Carrier"/>
</dbReference>